<reference evidence="2 3" key="1">
    <citation type="submission" date="2006-01" db="EMBL/GenBank/DDBJ databases">
        <title>Complete sequence of Rhodopseudomonas palustris HaA2.</title>
        <authorList>
            <consortium name="US DOE Joint Genome Institute"/>
            <person name="Copeland A."/>
            <person name="Lucas S."/>
            <person name="Lapidus A."/>
            <person name="Barry K."/>
            <person name="Detter J.C."/>
            <person name="Glavina T."/>
            <person name="Hammon N."/>
            <person name="Israni S."/>
            <person name="Pitluck S."/>
            <person name="Chain P."/>
            <person name="Malfatti S."/>
            <person name="Shin M."/>
            <person name="Vergez L."/>
            <person name="Schmutz J."/>
            <person name="Larimer F."/>
            <person name="Land M."/>
            <person name="Hauser L."/>
            <person name="Pelletier D.A."/>
            <person name="Kyrpides N."/>
            <person name="Anderson I."/>
            <person name="Oda Y."/>
            <person name="Harwood C.S."/>
            <person name="Richardson P."/>
        </authorList>
    </citation>
    <scope>NUCLEOTIDE SEQUENCE [LARGE SCALE GENOMIC DNA]</scope>
    <source>
        <strain evidence="2 3">HaA2</strain>
    </source>
</reference>
<protein>
    <recommendedName>
        <fullName evidence="1">SnoaL-like domain-containing protein</fullName>
    </recommendedName>
</protein>
<dbReference type="eggNOG" id="COG3631">
    <property type="taxonomic scope" value="Bacteria"/>
</dbReference>
<dbReference type="InterPro" id="IPR032710">
    <property type="entry name" value="NTF2-like_dom_sf"/>
</dbReference>
<sequence>MFRRIPVSSSRAETAPSMDQTAAAAALVERFLVASMVPDPETAGTFMAPDVAITFTGGRKFQHPREATAFNAGRYKWVKKKMERTDVAPGNGETIVYNTGTLYGEWPDGTPFEGNRYVDRFVVRDGKIVKMDVWNDSAERLLTRHGIEA</sequence>
<proteinExistence type="predicted"/>
<dbReference type="HOGENOM" id="CLU_129682_0_0_5"/>
<name>Q2IYC4_RHOP2</name>
<dbReference type="AlphaFoldDB" id="Q2IYC4"/>
<evidence type="ECO:0000259" key="1">
    <source>
        <dbReference type="Pfam" id="PF12680"/>
    </source>
</evidence>
<feature type="domain" description="SnoaL-like" evidence="1">
    <location>
        <begin position="28"/>
        <end position="130"/>
    </location>
</feature>
<evidence type="ECO:0000313" key="2">
    <source>
        <dbReference type="EMBL" id="ABD06786.1"/>
    </source>
</evidence>
<dbReference type="Gene3D" id="3.10.450.50">
    <property type="match status" value="1"/>
</dbReference>
<dbReference type="Proteomes" id="UP000008809">
    <property type="component" value="Chromosome"/>
</dbReference>
<dbReference type="OrthoDB" id="8635217at2"/>
<dbReference type="SUPFAM" id="SSF54427">
    <property type="entry name" value="NTF2-like"/>
    <property type="match status" value="1"/>
</dbReference>
<dbReference type="InterPro" id="IPR037401">
    <property type="entry name" value="SnoaL-like"/>
</dbReference>
<evidence type="ECO:0000313" key="3">
    <source>
        <dbReference type="Proteomes" id="UP000008809"/>
    </source>
</evidence>
<organism evidence="2 3">
    <name type="scientific">Rhodopseudomonas palustris (strain HaA2)</name>
    <dbReference type="NCBI Taxonomy" id="316058"/>
    <lineage>
        <taxon>Bacteria</taxon>
        <taxon>Pseudomonadati</taxon>
        <taxon>Pseudomonadota</taxon>
        <taxon>Alphaproteobacteria</taxon>
        <taxon>Hyphomicrobiales</taxon>
        <taxon>Nitrobacteraceae</taxon>
        <taxon>Rhodopseudomonas</taxon>
    </lineage>
</organism>
<dbReference type="Pfam" id="PF12680">
    <property type="entry name" value="SnoaL_2"/>
    <property type="match status" value="1"/>
</dbReference>
<dbReference type="KEGG" id="rpb:RPB_2080"/>
<dbReference type="STRING" id="316058.RPB_2080"/>
<dbReference type="EMBL" id="CP000250">
    <property type="protein sequence ID" value="ABD06786.1"/>
    <property type="molecule type" value="Genomic_DNA"/>
</dbReference>
<accession>Q2IYC4</accession>
<keyword evidence="3" id="KW-1185">Reference proteome</keyword>
<gene>
    <name evidence="2" type="ordered locus">RPB_2080</name>
</gene>